<organism evidence="1 2">
    <name type="scientific">Arthrobacter phage Shambre1</name>
    <dbReference type="NCBI Taxonomy" id="2927284"/>
    <lineage>
        <taxon>Viruses</taxon>
        <taxon>Duplodnaviria</taxon>
        <taxon>Heunggongvirae</taxon>
        <taxon>Uroviricota</taxon>
        <taxon>Caudoviricetes</taxon>
        <taxon>Bismarckvirus</taxon>
        <taxon>Bismarckvirus shambre1</taxon>
    </lineage>
</organism>
<dbReference type="Proteomes" id="UP001063033">
    <property type="component" value="Segment"/>
</dbReference>
<sequence>MRIRMWWHRERPQTVAARKALADADQQLAEARLQSASAERTAISLREIRRENHITQSMFPPGRKTQT</sequence>
<keyword evidence="2" id="KW-1185">Reference proteome</keyword>
<dbReference type="Pfam" id="PF24596">
    <property type="entry name" value="DUF7620"/>
    <property type="match status" value="1"/>
</dbReference>
<gene>
    <name evidence="1" type="primary">24</name>
    <name evidence="1" type="ORF">SEA_SHAMBRE1_24</name>
</gene>
<evidence type="ECO:0000313" key="2">
    <source>
        <dbReference type="Proteomes" id="UP001063033"/>
    </source>
</evidence>
<dbReference type="GeneID" id="80020020"/>
<dbReference type="InterPro" id="IPR056037">
    <property type="entry name" value="DUF7620"/>
</dbReference>
<accession>A0A977KNJ9</accession>
<reference evidence="1" key="1">
    <citation type="submission" date="2022-08" db="EMBL/GenBank/DDBJ databases">
        <authorList>
            <person name="Dojs M.A."/>
            <person name="Fleischacker C.L."/>
            <person name="Jackson S.M."/>
            <person name="Feiring S.B."/>
            <person name="Webb R.J."/>
            <person name="Schaefbauer A.B."/>
            <person name="Vigness C.A."/>
            <person name="Boyle B.L."/>
            <person name="Frank J.R."/>
            <person name="Fleischacker T.C."/>
            <person name="Ackerman S.B."/>
            <person name="Balish M.F."/>
            <person name="Garlena R.A."/>
            <person name="Russell D.A."/>
            <person name="Jacobs-Sera D."/>
            <person name="Hatfull G.F."/>
        </authorList>
    </citation>
    <scope>NUCLEOTIDE SEQUENCE</scope>
</reference>
<dbReference type="EMBL" id="OP297545">
    <property type="protein sequence ID" value="UXE04761.1"/>
    <property type="molecule type" value="Genomic_DNA"/>
</dbReference>
<protein>
    <submittedName>
        <fullName evidence="1">Uncharacterized protein</fullName>
    </submittedName>
</protein>
<proteinExistence type="predicted"/>
<name>A0A977KNJ9_9CAUD</name>
<evidence type="ECO:0000313" key="1">
    <source>
        <dbReference type="EMBL" id="UXE04761.1"/>
    </source>
</evidence>
<dbReference type="KEGG" id="vg:80020020"/>
<dbReference type="RefSeq" id="YP_010755367.1">
    <property type="nucleotide sequence ID" value="NC_073469.1"/>
</dbReference>